<evidence type="ECO:0000313" key="2">
    <source>
        <dbReference type="Proteomes" id="UP000004259"/>
    </source>
</evidence>
<gene>
    <name evidence="1" type="ORF">CUS_5162</name>
</gene>
<reference evidence="1 2" key="1">
    <citation type="submission" date="2011-02" db="EMBL/GenBank/DDBJ databases">
        <authorList>
            <person name="Nelson K.E."/>
            <person name="Sutton G."/>
            <person name="Torralba M."/>
            <person name="Durkin S."/>
            <person name="Harkins D."/>
            <person name="Montgomery R."/>
            <person name="Ziemer C."/>
            <person name="Klaassens E."/>
            <person name="Ocuiv P."/>
            <person name="Morrison M."/>
        </authorList>
    </citation>
    <scope>NUCLEOTIDE SEQUENCE [LARGE SCALE GENOMIC DNA]</scope>
    <source>
        <strain evidence="1 2">8</strain>
    </source>
</reference>
<organism evidence="1 2">
    <name type="scientific">Ruminococcus albus 8</name>
    <dbReference type="NCBI Taxonomy" id="246199"/>
    <lineage>
        <taxon>Bacteria</taxon>
        <taxon>Bacillati</taxon>
        <taxon>Bacillota</taxon>
        <taxon>Clostridia</taxon>
        <taxon>Eubacteriales</taxon>
        <taxon>Oscillospiraceae</taxon>
        <taxon>Ruminococcus</taxon>
    </lineage>
</organism>
<comment type="caution">
    <text evidence="1">The sequence shown here is derived from an EMBL/GenBank/DDBJ whole genome shotgun (WGS) entry which is preliminary data.</text>
</comment>
<name>E9S8P6_RUMAL</name>
<protein>
    <submittedName>
        <fullName evidence="1">Uncharacterized protein</fullName>
    </submittedName>
</protein>
<dbReference type="EMBL" id="ADKM02000030">
    <property type="protein sequence ID" value="EGC04330.1"/>
    <property type="molecule type" value="Genomic_DNA"/>
</dbReference>
<sequence>MILIANSAAGGMFTTVVKSYCILRDIPTFTLYINFTCL</sequence>
<evidence type="ECO:0000313" key="1">
    <source>
        <dbReference type="EMBL" id="EGC04330.1"/>
    </source>
</evidence>
<keyword evidence="2" id="KW-1185">Reference proteome</keyword>
<dbReference type="AlphaFoldDB" id="E9S8P6"/>
<proteinExistence type="predicted"/>
<dbReference type="Proteomes" id="UP000004259">
    <property type="component" value="Unassembled WGS sequence"/>
</dbReference>
<accession>E9S8P6</accession>